<dbReference type="Gene3D" id="1.10.10.60">
    <property type="entry name" value="Homeodomain-like"/>
    <property type="match status" value="2"/>
</dbReference>
<name>A0A1R1F0P9_9BACL</name>
<dbReference type="GO" id="GO:0003700">
    <property type="term" value="F:DNA-binding transcription factor activity"/>
    <property type="evidence" value="ECO:0007669"/>
    <property type="project" value="InterPro"/>
</dbReference>
<dbReference type="Proteomes" id="UP000187172">
    <property type="component" value="Unassembled WGS sequence"/>
</dbReference>
<dbReference type="PROSITE" id="PS01124">
    <property type="entry name" value="HTH_ARAC_FAMILY_2"/>
    <property type="match status" value="1"/>
</dbReference>
<keyword evidence="2" id="KW-0238">DNA-binding</keyword>
<dbReference type="InterPro" id="IPR001789">
    <property type="entry name" value="Sig_transdc_resp-reg_receiver"/>
</dbReference>
<evidence type="ECO:0000256" key="4">
    <source>
        <dbReference type="PROSITE-ProRule" id="PRU00169"/>
    </source>
</evidence>
<evidence type="ECO:0000259" key="5">
    <source>
        <dbReference type="PROSITE" id="PS01124"/>
    </source>
</evidence>
<dbReference type="Gene3D" id="3.40.50.2300">
    <property type="match status" value="1"/>
</dbReference>
<dbReference type="CDD" id="cd17536">
    <property type="entry name" value="REC_YesN-like"/>
    <property type="match status" value="1"/>
</dbReference>
<evidence type="ECO:0000256" key="1">
    <source>
        <dbReference type="ARBA" id="ARBA00023015"/>
    </source>
</evidence>
<dbReference type="PANTHER" id="PTHR43280">
    <property type="entry name" value="ARAC-FAMILY TRANSCRIPTIONAL REGULATOR"/>
    <property type="match status" value="1"/>
</dbReference>
<dbReference type="InterPro" id="IPR018062">
    <property type="entry name" value="HTH_AraC-typ_CS"/>
</dbReference>
<evidence type="ECO:0000313" key="8">
    <source>
        <dbReference type="Proteomes" id="UP000187172"/>
    </source>
</evidence>
<evidence type="ECO:0008006" key="9">
    <source>
        <dbReference type="Google" id="ProtNLM"/>
    </source>
</evidence>
<accession>A0A1R1F0P9</accession>
<dbReference type="PRINTS" id="PR00032">
    <property type="entry name" value="HTHARAC"/>
</dbReference>
<dbReference type="PROSITE" id="PS00041">
    <property type="entry name" value="HTH_ARAC_FAMILY_1"/>
    <property type="match status" value="1"/>
</dbReference>
<dbReference type="InterPro" id="IPR018060">
    <property type="entry name" value="HTH_AraC"/>
</dbReference>
<proteinExistence type="predicted"/>
<evidence type="ECO:0000256" key="2">
    <source>
        <dbReference type="ARBA" id="ARBA00023125"/>
    </source>
</evidence>
<feature type="modified residue" description="4-aspartylphosphate" evidence="4">
    <location>
        <position position="54"/>
    </location>
</feature>
<keyword evidence="1" id="KW-0805">Transcription regulation</keyword>
<dbReference type="InterPro" id="IPR009057">
    <property type="entry name" value="Homeodomain-like_sf"/>
</dbReference>
<dbReference type="GO" id="GO:0043565">
    <property type="term" value="F:sequence-specific DNA binding"/>
    <property type="evidence" value="ECO:0007669"/>
    <property type="project" value="InterPro"/>
</dbReference>
<evidence type="ECO:0000259" key="6">
    <source>
        <dbReference type="PROSITE" id="PS50110"/>
    </source>
</evidence>
<dbReference type="AlphaFoldDB" id="A0A1R1F0P9"/>
<dbReference type="STRING" id="297318.BK138_02940"/>
<dbReference type="Pfam" id="PF00072">
    <property type="entry name" value="Response_reg"/>
    <property type="match status" value="1"/>
</dbReference>
<keyword evidence="3" id="KW-0804">Transcription</keyword>
<feature type="domain" description="Response regulatory" evidence="6">
    <location>
        <begin position="3"/>
        <end position="119"/>
    </location>
</feature>
<dbReference type="InterPro" id="IPR011006">
    <property type="entry name" value="CheY-like_superfamily"/>
</dbReference>
<keyword evidence="8" id="KW-1185">Reference proteome</keyword>
<protein>
    <recommendedName>
        <fullName evidence="9">DNA-binding response regulator</fullName>
    </recommendedName>
</protein>
<organism evidence="7 8">
    <name type="scientific">Paenibacillus rhizosphaerae</name>
    <dbReference type="NCBI Taxonomy" id="297318"/>
    <lineage>
        <taxon>Bacteria</taxon>
        <taxon>Bacillati</taxon>
        <taxon>Bacillota</taxon>
        <taxon>Bacilli</taxon>
        <taxon>Bacillales</taxon>
        <taxon>Paenibacillaceae</taxon>
        <taxon>Paenibacillus</taxon>
    </lineage>
</organism>
<dbReference type="GO" id="GO:0000160">
    <property type="term" value="P:phosphorelay signal transduction system"/>
    <property type="evidence" value="ECO:0007669"/>
    <property type="project" value="InterPro"/>
</dbReference>
<dbReference type="InterPro" id="IPR020449">
    <property type="entry name" value="Tscrpt_reg_AraC-type_HTH"/>
</dbReference>
<dbReference type="Pfam" id="PF12833">
    <property type="entry name" value="HTH_18"/>
    <property type="match status" value="1"/>
</dbReference>
<feature type="domain" description="HTH araC/xylS-type" evidence="5">
    <location>
        <begin position="403"/>
        <end position="502"/>
    </location>
</feature>
<dbReference type="SMART" id="SM00342">
    <property type="entry name" value="HTH_ARAC"/>
    <property type="match status" value="1"/>
</dbReference>
<gene>
    <name evidence="7" type="ORF">BK138_02940</name>
</gene>
<keyword evidence="4" id="KW-0597">Phosphoprotein</keyword>
<reference evidence="7 8" key="1">
    <citation type="submission" date="2016-11" db="EMBL/GenBank/DDBJ databases">
        <title>Paenibacillus species isolates.</title>
        <authorList>
            <person name="Beno S.M."/>
        </authorList>
    </citation>
    <scope>NUCLEOTIDE SEQUENCE [LARGE SCALE GENOMIC DNA]</scope>
    <source>
        <strain evidence="7 8">FSL R5-0378</strain>
    </source>
</reference>
<evidence type="ECO:0000313" key="7">
    <source>
        <dbReference type="EMBL" id="OMF57572.1"/>
    </source>
</evidence>
<dbReference type="SUPFAM" id="SSF52172">
    <property type="entry name" value="CheY-like"/>
    <property type="match status" value="1"/>
</dbReference>
<sequence length="507" mass="57449">MLNVLVVDDEPKHRQGLSRMLKNLKPEYHIFNARDGAEALERMELHPIDLVFTDIQMPIMDGLEFVEHLTRRGGSESVVILSAYSDFAYAQRALQLGASDYLLKPVEAQKVTPLLQKAEHKAGALREATIESALSELLEGSPAETDITLLQRSFSGWRRGISLGAVIHTSGADRKRMLSLLKRMLAHIMEEAGLAHAFYVTDQWLTGVILSADVSFDIIYALEAQLQELIDHFRNDHERELTFGFGKYFTEWGQEAHSSNQQARIALQSLFYDGPGKLYKSDQQNPKDPSAIIHLDAGKLAKAILSGKKDGIHACLMTELDRTLAQGYPDPSRLKYSVAASIHHVTSILKEKGLSHTPDAVFEGALMRCSRMDELRETSCQWALDMANHIDQRRQCKSETVVDSCKAYIEANYGEEDLSLSTLAVKFHFNPSYFCILFKNHTRMTIHQYITHIRMRAAASQLLHTSQKVYQVAENVGYRDVKYFIRLFRKEYGTSPDEYRHLSATRI</sequence>
<dbReference type="PROSITE" id="PS50110">
    <property type="entry name" value="RESPONSE_REGULATORY"/>
    <property type="match status" value="1"/>
</dbReference>
<dbReference type="SMART" id="SM00448">
    <property type="entry name" value="REC"/>
    <property type="match status" value="1"/>
</dbReference>
<dbReference type="EMBL" id="MRTP01000001">
    <property type="protein sequence ID" value="OMF57572.1"/>
    <property type="molecule type" value="Genomic_DNA"/>
</dbReference>
<comment type="caution">
    <text evidence="7">The sequence shown here is derived from an EMBL/GenBank/DDBJ whole genome shotgun (WGS) entry which is preliminary data.</text>
</comment>
<dbReference type="RefSeq" id="WP_076165533.1">
    <property type="nucleotide sequence ID" value="NZ_MRTP01000001.1"/>
</dbReference>
<dbReference type="SUPFAM" id="SSF46689">
    <property type="entry name" value="Homeodomain-like"/>
    <property type="match status" value="2"/>
</dbReference>
<evidence type="ECO:0000256" key="3">
    <source>
        <dbReference type="ARBA" id="ARBA00023163"/>
    </source>
</evidence>
<dbReference type="PANTHER" id="PTHR43280:SF28">
    <property type="entry name" value="HTH-TYPE TRANSCRIPTIONAL ACTIVATOR RHAS"/>
    <property type="match status" value="1"/>
</dbReference>